<accession>A0A4Y7PFW7</accession>
<organism evidence="1 2">
    <name type="scientific">Rickenella mellea</name>
    <dbReference type="NCBI Taxonomy" id="50990"/>
    <lineage>
        <taxon>Eukaryota</taxon>
        <taxon>Fungi</taxon>
        <taxon>Dikarya</taxon>
        <taxon>Basidiomycota</taxon>
        <taxon>Agaricomycotina</taxon>
        <taxon>Agaricomycetes</taxon>
        <taxon>Hymenochaetales</taxon>
        <taxon>Rickenellaceae</taxon>
        <taxon>Rickenella</taxon>
    </lineage>
</organism>
<reference evidence="1 2" key="1">
    <citation type="submission" date="2018-06" db="EMBL/GenBank/DDBJ databases">
        <title>A transcriptomic atlas of mushroom development highlights an independent origin of complex multicellularity.</title>
        <authorList>
            <consortium name="DOE Joint Genome Institute"/>
            <person name="Krizsan K."/>
            <person name="Almasi E."/>
            <person name="Merenyi Z."/>
            <person name="Sahu N."/>
            <person name="Viragh M."/>
            <person name="Koszo T."/>
            <person name="Mondo S."/>
            <person name="Kiss B."/>
            <person name="Balint B."/>
            <person name="Kues U."/>
            <person name="Barry K."/>
            <person name="Hegedus J.C."/>
            <person name="Henrissat B."/>
            <person name="Johnson J."/>
            <person name="Lipzen A."/>
            <person name="Ohm R."/>
            <person name="Nagy I."/>
            <person name="Pangilinan J."/>
            <person name="Yan J."/>
            <person name="Xiong Y."/>
            <person name="Grigoriev I.V."/>
            <person name="Hibbett D.S."/>
            <person name="Nagy L.G."/>
        </authorList>
    </citation>
    <scope>NUCLEOTIDE SEQUENCE [LARGE SCALE GENOMIC DNA]</scope>
    <source>
        <strain evidence="1 2">SZMC22713</strain>
    </source>
</reference>
<dbReference type="AlphaFoldDB" id="A0A4Y7PFW7"/>
<evidence type="ECO:0000313" key="1">
    <source>
        <dbReference type="EMBL" id="TDL13732.1"/>
    </source>
</evidence>
<evidence type="ECO:0000313" key="2">
    <source>
        <dbReference type="Proteomes" id="UP000294933"/>
    </source>
</evidence>
<dbReference type="Proteomes" id="UP000294933">
    <property type="component" value="Unassembled WGS sequence"/>
</dbReference>
<name>A0A4Y7PFW7_9AGAM</name>
<protein>
    <submittedName>
        <fullName evidence="1">Uncharacterized protein</fullName>
    </submittedName>
</protein>
<gene>
    <name evidence="1" type="ORF">BD410DRAFT_684295</name>
</gene>
<dbReference type="EMBL" id="ML170480">
    <property type="protein sequence ID" value="TDL13732.1"/>
    <property type="molecule type" value="Genomic_DNA"/>
</dbReference>
<proteinExistence type="predicted"/>
<feature type="non-terminal residue" evidence="1">
    <location>
        <position position="1"/>
    </location>
</feature>
<keyword evidence="2" id="KW-1185">Reference proteome</keyword>
<dbReference type="OrthoDB" id="3232986at2759"/>
<feature type="non-terminal residue" evidence="1">
    <location>
        <position position="191"/>
    </location>
</feature>
<dbReference type="VEuPathDB" id="FungiDB:BD410DRAFT_684295"/>
<dbReference type="STRING" id="50990.A0A4Y7PFW7"/>
<sequence length="191" mass="22045">WVRRLVGDDELNFRFSILQRRVGFRHFANGCTCFKQVTGNEQRDIARYLIVVLNGLPSHHKTVITALRFLMEFVHLGEYGSHDDDTLQYMSDAVAGFHKFKQAILDAELRMGSNGPMDNMNIPKAEMFHFVVESIKQMGIPAQHSTDITENKLIEVAKKPFRMTNHRDAPPQMVRALDRASKHRIFSLYLE</sequence>